<dbReference type="RefSeq" id="XP_014161209.1">
    <property type="nucleotide sequence ID" value="XM_014305734.1"/>
</dbReference>
<dbReference type="PANTHER" id="PTHR46091:SF3">
    <property type="entry name" value="AMINE OXIDASE DOMAIN-CONTAINING PROTEIN"/>
    <property type="match status" value="1"/>
</dbReference>
<sequence length="474" mass="53690">MCKGFKQLRSHLCGQFPKEKDAIYKYFDEIFQASKGAKAMIMMKIMPNFIYSKCAEYFDKLYGEYGTRSVIDVMQECGLSNETIGMLTYNWGDFGTLPSKAPFLLHALHIMHWMKGGWFPVHGPEQIAITILPTIEKPGGKCFVNARVSEIVLDKSGGVEGVLMNKGLFIPTTRVVSGVGAYNTYTKLLSDKATLPPQIRDTRNALTSQELPLGGTMMSLFIGLEGTVESLEVPKHNKWVFPTWDHDANQKRQDDEGLDAPFPVVYLSFSCAKDPKWAEKYPDTCVAEVLAPIPYSMFEEFEKSVHKKRNDSYDALKEVFQEKMMDVVYKRLPQFKGKVKYVNLGSPLTNNHYYNTHKGEVYALDHSLVRFSVHNQKNRLRPTTEIRGLYLTGQDVFMCGIMTAMYSGVMTVASMSWMALFKNLDILLRRVPSVYGETRVKSDGNEYGVLKDSAVFKILMVVIFAMLFRALLVG</sequence>
<evidence type="ECO:0000256" key="3">
    <source>
        <dbReference type="ARBA" id="ARBA00022729"/>
    </source>
</evidence>
<dbReference type="AlphaFoldDB" id="A0A0L0GE56"/>
<gene>
    <name evidence="8" type="ORF">SARC_00588</name>
</gene>
<name>A0A0L0GE56_9EUKA</name>
<protein>
    <recommendedName>
        <fullName evidence="10">Amine oxidase domain-containing protein</fullName>
    </recommendedName>
</protein>
<evidence type="ECO:0000256" key="2">
    <source>
        <dbReference type="ARBA" id="ARBA00022630"/>
    </source>
</evidence>
<keyword evidence="7" id="KW-0812">Transmembrane</keyword>
<dbReference type="EMBL" id="KQ241615">
    <property type="protein sequence ID" value="KNC87307.1"/>
    <property type="molecule type" value="Genomic_DNA"/>
</dbReference>
<dbReference type="OrthoDB" id="38045at2759"/>
<proteinExistence type="inferred from homology"/>
<keyword evidence="4" id="KW-0274">FAD</keyword>
<dbReference type="GeneID" id="25901092"/>
<reference evidence="8 9" key="1">
    <citation type="submission" date="2011-02" db="EMBL/GenBank/DDBJ databases">
        <title>The Genome Sequence of Sphaeroforma arctica JP610.</title>
        <authorList>
            <consortium name="The Broad Institute Genome Sequencing Platform"/>
            <person name="Russ C."/>
            <person name="Cuomo C."/>
            <person name="Young S.K."/>
            <person name="Zeng Q."/>
            <person name="Gargeya S."/>
            <person name="Alvarado L."/>
            <person name="Berlin A."/>
            <person name="Chapman S.B."/>
            <person name="Chen Z."/>
            <person name="Freedman E."/>
            <person name="Gellesch M."/>
            <person name="Goldberg J."/>
            <person name="Griggs A."/>
            <person name="Gujja S."/>
            <person name="Heilman E."/>
            <person name="Heiman D."/>
            <person name="Howarth C."/>
            <person name="Mehta T."/>
            <person name="Neiman D."/>
            <person name="Pearson M."/>
            <person name="Roberts A."/>
            <person name="Saif S."/>
            <person name="Shea T."/>
            <person name="Shenoy N."/>
            <person name="Sisk P."/>
            <person name="Stolte C."/>
            <person name="Sykes S."/>
            <person name="White J."/>
            <person name="Yandava C."/>
            <person name="Burger G."/>
            <person name="Gray M.W."/>
            <person name="Holland P.W.H."/>
            <person name="King N."/>
            <person name="Lang F.B.F."/>
            <person name="Roger A.J."/>
            <person name="Ruiz-Trillo I."/>
            <person name="Haas B."/>
            <person name="Nusbaum C."/>
            <person name="Birren B."/>
        </authorList>
    </citation>
    <scope>NUCLEOTIDE SEQUENCE [LARGE SCALE GENOMIC DNA]</scope>
    <source>
        <strain evidence="8 9">JP610</strain>
    </source>
</reference>
<evidence type="ECO:0000256" key="4">
    <source>
        <dbReference type="ARBA" id="ARBA00022827"/>
    </source>
</evidence>
<evidence type="ECO:0008006" key="10">
    <source>
        <dbReference type="Google" id="ProtNLM"/>
    </source>
</evidence>
<feature type="transmembrane region" description="Helical" evidence="7">
    <location>
        <begin position="454"/>
        <end position="472"/>
    </location>
</feature>
<keyword evidence="9" id="KW-1185">Reference proteome</keyword>
<dbReference type="eggNOG" id="KOG4254">
    <property type="taxonomic scope" value="Eukaryota"/>
</dbReference>
<evidence type="ECO:0000256" key="7">
    <source>
        <dbReference type="SAM" id="Phobius"/>
    </source>
</evidence>
<dbReference type="STRING" id="667725.A0A0L0GE56"/>
<evidence type="ECO:0000256" key="6">
    <source>
        <dbReference type="ARBA" id="ARBA00023027"/>
    </source>
</evidence>
<keyword evidence="7" id="KW-0472">Membrane</keyword>
<keyword evidence="5" id="KW-0521">NADP</keyword>
<dbReference type="InterPro" id="IPR052206">
    <property type="entry name" value="Retinol_saturase"/>
</dbReference>
<dbReference type="InterPro" id="IPR036188">
    <property type="entry name" value="FAD/NAD-bd_sf"/>
</dbReference>
<evidence type="ECO:0000256" key="5">
    <source>
        <dbReference type="ARBA" id="ARBA00022857"/>
    </source>
</evidence>
<evidence type="ECO:0000256" key="1">
    <source>
        <dbReference type="ARBA" id="ARBA00005855"/>
    </source>
</evidence>
<keyword evidence="3" id="KW-0732">Signal</keyword>
<dbReference type="SUPFAM" id="SSF51905">
    <property type="entry name" value="FAD/NAD(P)-binding domain"/>
    <property type="match status" value="1"/>
</dbReference>
<feature type="transmembrane region" description="Helical" evidence="7">
    <location>
        <begin position="396"/>
        <end position="420"/>
    </location>
</feature>
<keyword evidence="7" id="KW-1133">Transmembrane helix</keyword>
<dbReference type="Gene3D" id="3.50.50.60">
    <property type="entry name" value="FAD/NAD(P)-binding domain"/>
    <property type="match status" value="1"/>
</dbReference>
<dbReference type="Proteomes" id="UP000054560">
    <property type="component" value="Unassembled WGS sequence"/>
</dbReference>
<keyword evidence="6" id="KW-0520">NAD</keyword>
<dbReference type="PANTHER" id="PTHR46091">
    <property type="entry name" value="BLR7054 PROTEIN"/>
    <property type="match status" value="1"/>
</dbReference>
<evidence type="ECO:0000313" key="8">
    <source>
        <dbReference type="EMBL" id="KNC87307.1"/>
    </source>
</evidence>
<accession>A0A0L0GE56</accession>
<organism evidence="8 9">
    <name type="scientific">Sphaeroforma arctica JP610</name>
    <dbReference type="NCBI Taxonomy" id="667725"/>
    <lineage>
        <taxon>Eukaryota</taxon>
        <taxon>Ichthyosporea</taxon>
        <taxon>Ichthyophonida</taxon>
        <taxon>Sphaeroforma</taxon>
    </lineage>
</organism>
<comment type="similarity">
    <text evidence="1">Belongs to the carotenoid/retinoid oxidoreductase family. CrtISO subfamily.</text>
</comment>
<evidence type="ECO:0000313" key="9">
    <source>
        <dbReference type="Proteomes" id="UP000054560"/>
    </source>
</evidence>
<keyword evidence="2" id="KW-0285">Flavoprotein</keyword>